<comment type="similarity">
    <text evidence="2 7">Belongs to the major facilitator superfamily. Sugar transporter (TC 2.A.1.1) family.</text>
</comment>
<proteinExistence type="inferred from homology"/>
<evidence type="ECO:0000256" key="5">
    <source>
        <dbReference type="ARBA" id="ARBA00022989"/>
    </source>
</evidence>
<feature type="transmembrane region" description="Helical" evidence="8">
    <location>
        <begin position="134"/>
        <end position="155"/>
    </location>
</feature>
<feature type="transmembrane region" description="Helical" evidence="8">
    <location>
        <begin position="101"/>
        <end position="122"/>
    </location>
</feature>
<keyword evidence="3 7" id="KW-0813">Transport</keyword>
<gene>
    <name evidence="10" type="ORF">SAMN04489723_12147</name>
</gene>
<dbReference type="InterPro" id="IPR003663">
    <property type="entry name" value="Sugar/inositol_transpt"/>
</dbReference>
<feature type="transmembrane region" description="Helical" evidence="8">
    <location>
        <begin position="406"/>
        <end position="423"/>
    </location>
</feature>
<evidence type="ECO:0000256" key="7">
    <source>
        <dbReference type="RuleBase" id="RU003346"/>
    </source>
</evidence>
<dbReference type="InterPro" id="IPR020846">
    <property type="entry name" value="MFS_dom"/>
</dbReference>
<feature type="transmembrane region" description="Helical" evidence="8">
    <location>
        <begin position="376"/>
        <end position="400"/>
    </location>
</feature>
<evidence type="ECO:0000256" key="8">
    <source>
        <dbReference type="SAM" id="Phobius"/>
    </source>
</evidence>
<dbReference type="InterPro" id="IPR050814">
    <property type="entry name" value="Myo-inositol_Transporter"/>
</dbReference>
<keyword evidence="6 8" id="KW-0472">Membrane</keyword>
<dbReference type="InterPro" id="IPR005829">
    <property type="entry name" value="Sugar_transporter_CS"/>
</dbReference>
<feature type="transmembrane region" description="Helical" evidence="8">
    <location>
        <begin position="312"/>
        <end position="334"/>
    </location>
</feature>
<feature type="transmembrane region" description="Helical" evidence="8">
    <location>
        <begin position="46"/>
        <end position="65"/>
    </location>
</feature>
<accession>A0A1I1C2D9</accession>
<dbReference type="PRINTS" id="PR00171">
    <property type="entry name" value="SUGRTRNSPORT"/>
</dbReference>
<dbReference type="Gene3D" id="1.20.1250.20">
    <property type="entry name" value="MFS general substrate transporter like domains"/>
    <property type="match status" value="1"/>
</dbReference>
<feature type="transmembrane region" description="Helical" evidence="8">
    <location>
        <begin position="282"/>
        <end position="305"/>
    </location>
</feature>
<dbReference type="PROSITE" id="PS50850">
    <property type="entry name" value="MFS"/>
    <property type="match status" value="1"/>
</dbReference>
<dbReference type="Pfam" id="PF00083">
    <property type="entry name" value="Sugar_tr"/>
    <property type="match status" value="1"/>
</dbReference>
<dbReference type="STRING" id="237018.SAMN04489723_12147"/>
<dbReference type="PROSITE" id="PS00216">
    <property type="entry name" value="SUGAR_TRANSPORT_1"/>
    <property type="match status" value="2"/>
</dbReference>
<feature type="transmembrane region" description="Helical" evidence="8">
    <location>
        <begin position="340"/>
        <end position="364"/>
    </location>
</feature>
<name>A0A1I1C2D9_9BACT</name>
<dbReference type="OrthoDB" id="9783823at2"/>
<keyword evidence="5 8" id="KW-1133">Transmembrane helix</keyword>
<dbReference type="PANTHER" id="PTHR48020">
    <property type="entry name" value="PROTON MYO-INOSITOL COTRANSPORTER"/>
    <property type="match status" value="1"/>
</dbReference>
<dbReference type="PANTHER" id="PTHR48020:SF12">
    <property type="entry name" value="PROTON MYO-INOSITOL COTRANSPORTER"/>
    <property type="match status" value="1"/>
</dbReference>
<keyword evidence="11" id="KW-1185">Reference proteome</keyword>
<evidence type="ECO:0000313" key="10">
    <source>
        <dbReference type="EMBL" id="SFB56804.1"/>
    </source>
</evidence>
<evidence type="ECO:0000256" key="3">
    <source>
        <dbReference type="ARBA" id="ARBA00022448"/>
    </source>
</evidence>
<evidence type="ECO:0000256" key="1">
    <source>
        <dbReference type="ARBA" id="ARBA00004141"/>
    </source>
</evidence>
<dbReference type="NCBIfam" id="TIGR00879">
    <property type="entry name" value="SP"/>
    <property type="match status" value="1"/>
</dbReference>
<comment type="subcellular location">
    <subcellularLocation>
        <location evidence="1">Membrane</location>
        <topology evidence="1">Multi-pass membrane protein</topology>
    </subcellularLocation>
</comment>
<keyword evidence="4 8" id="KW-0812">Transmembrane</keyword>
<organism evidence="10 11">
    <name type="scientific">Algoriphagus aquimarinus</name>
    <dbReference type="NCBI Taxonomy" id="237018"/>
    <lineage>
        <taxon>Bacteria</taxon>
        <taxon>Pseudomonadati</taxon>
        <taxon>Bacteroidota</taxon>
        <taxon>Cytophagia</taxon>
        <taxon>Cytophagales</taxon>
        <taxon>Cyclobacteriaceae</taxon>
        <taxon>Algoriphagus</taxon>
    </lineage>
</organism>
<evidence type="ECO:0000313" key="11">
    <source>
        <dbReference type="Proteomes" id="UP000198790"/>
    </source>
</evidence>
<feature type="transmembrane region" description="Helical" evidence="8">
    <location>
        <begin position="242"/>
        <end position="270"/>
    </location>
</feature>
<dbReference type="InterPro" id="IPR036259">
    <property type="entry name" value="MFS_trans_sf"/>
</dbReference>
<feature type="transmembrane region" description="Helical" evidence="8">
    <location>
        <begin position="167"/>
        <end position="186"/>
    </location>
</feature>
<dbReference type="Proteomes" id="UP000198790">
    <property type="component" value="Unassembled WGS sequence"/>
</dbReference>
<dbReference type="PROSITE" id="PS00217">
    <property type="entry name" value="SUGAR_TRANSPORT_2"/>
    <property type="match status" value="1"/>
</dbReference>
<feature type="transmembrane region" description="Helical" evidence="8">
    <location>
        <begin position="77"/>
        <end position="95"/>
    </location>
</feature>
<evidence type="ECO:0000256" key="2">
    <source>
        <dbReference type="ARBA" id="ARBA00010992"/>
    </source>
</evidence>
<evidence type="ECO:0000259" key="9">
    <source>
        <dbReference type="PROSITE" id="PS50850"/>
    </source>
</evidence>
<dbReference type="AlphaFoldDB" id="A0A1I1C2D9"/>
<sequence length="448" mass="49238">MNSKQYVFFLSITAALGGFLFGFDTAVISGAERAIQDVWGLGDLAHGLAIAMALYGTVIGALFGGVPADKFGRKKSLLWIGALYLISAVGSGLAPDPYTFMFFRFIGGLGVGASSVVAPMYISEIAPAKNRGLLVALYQFNIVFGILIAYLSNYLIGTAGIANDWRWMLGVEAIPALIYSAMIFRIPESPRWLISKFNDQVKAREILTRTDPDGVDEAIRLAVIEEQTIKQKGSFSALFTKAFLSTTMLAIFIAFFNQVSGINAIIYFAPRVFEMAGISTESALFSTIGIGVINLLATFVGLYLIDRIGRKKLMYIGSIGYIISLSLMSYNFLVGGIDNFWLPIFVFAFIASHAVGQGAVIWVFISEVFPNELRAYGQSIGCFTHWILAALIANVFPYFATQFGPGYIFAFFALMMVWQLLWVKYKMPETKGRSLEEIQQDLHNTNAA</sequence>
<dbReference type="GO" id="GO:0016020">
    <property type="term" value="C:membrane"/>
    <property type="evidence" value="ECO:0007669"/>
    <property type="project" value="UniProtKB-SubCell"/>
</dbReference>
<reference evidence="10 11" key="1">
    <citation type="submission" date="2016-10" db="EMBL/GenBank/DDBJ databases">
        <authorList>
            <person name="de Groot N.N."/>
        </authorList>
    </citation>
    <scope>NUCLEOTIDE SEQUENCE [LARGE SCALE GENOMIC DNA]</scope>
    <source>
        <strain evidence="10 11">DSM 23399</strain>
    </source>
</reference>
<protein>
    <submittedName>
        <fullName evidence="10">MFS transporter, sugar porter (SP) family</fullName>
    </submittedName>
</protein>
<dbReference type="SUPFAM" id="SSF103473">
    <property type="entry name" value="MFS general substrate transporter"/>
    <property type="match status" value="1"/>
</dbReference>
<dbReference type="RefSeq" id="WP_092900827.1">
    <property type="nucleotide sequence ID" value="NZ_CAXBKE010000006.1"/>
</dbReference>
<feature type="domain" description="Major facilitator superfamily (MFS) profile" evidence="9">
    <location>
        <begin position="10"/>
        <end position="431"/>
    </location>
</feature>
<dbReference type="GO" id="GO:0022857">
    <property type="term" value="F:transmembrane transporter activity"/>
    <property type="evidence" value="ECO:0007669"/>
    <property type="project" value="InterPro"/>
</dbReference>
<dbReference type="InterPro" id="IPR005828">
    <property type="entry name" value="MFS_sugar_transport-like"/>
</dbReference>
<evidence type="ECO:0000256" key="4">
    <source>
        <dbReference type="ARBA" id="ARBA00022692"/>
    </source>
</evidence>
<evidence type="ECO:0000256" key="6">
    <source>
        <dbReference type="ARBA" id="ARBA00023136"/>
    </source>
</evidence>
<dbReference type="EMBL" id="FOKK01000021">
    <property type="protein sequence ID" value="SFB56804.1"/>
    <property type="molecule type" value="Genomic_DNA"/>
</dbReference>